<evidence type="ECO:0000259" key="2">
    <source>
        <dbReference type="Pfam" id="PF13439"/>
    </source>
</evidence>
<dbReference type="OrthoDB" id="9811902at2"/>
<organism evidence="3 4">
    <name type="scientific">Orenia metallireducens</name>
    <dbReference type="NCBI Taxonomy" id="1413210"/>
    <lineage>
        <taxon>Bacteria</taxon>
        <taxon>Bacillati</taxon>
        <taxon>Bacillota</taxon>
        <taxon>Clostridia</taxon>
        <taxon>Halanaerobiales</taxon>
        <taxon>Halobacteroidaceae</taxon>
        <taxon>Orenia</taxon>
    </lineage>
</organism>
<proteinExistence type="predicted"/>
<dbReference type="InterPro" id="IPR001296">
    <property type="entry name" value="Glyco_trans_1"/>
</dbReference>
<dbReference type="Proteomes" id="UP000093514">
    <property type="component" value="Unassembled WGS sequence"/>
</dbReference>
<name>A0A1C0A5Z7_9FIRM</name>
<reference evidence="3 4" key="2">
    <citation type="submission" date="2016-08" db="EMBL/GenBank/DDBJ databases">
        <title>Orenia metallireducens sp. nov. strain Z6, a Novel Metal-reducing Firmicute from the Deep Subsurface.</title>
        <authorList>
            <person name="Maxim B.I."/>
            <person name="Kenneth K."/>
            <person name="Flynn T.M."/>
            <person name="Oloughlin E.J."/>
            <person name="Locke R.A."/>
            <person name="Weber J.R."/>
            <person name="Egan S.M."/>
            <person name="Mackie R.I."/>
            <person name="Cann I.K."/>
        </authorList>
    </citation>
    <scope>NUCLEOTIDE SEQUENCE [LARGE SCALE GENOMIC DNA]</scope>
    <source>
        <strain evidence="3 4">Z6</strain>
    </source>
</reference>
<reference evidence="4" key="1">
    <citation type="submission" date="2016-07" db="EMBL/GenBank/DDBJ databases">
        <authorList>
            <person name="Florea S."/>
            <person name="Webb J.S."/>
            <person name="Jaromczyk J."/>
            <person name="Schardl C.L."/>
        </authorList>
    </citation>
    <scope>NUCLEOTIDE SEQUENCE [LARGE SCALE GENOMIC DNA]</scope>
    <source>
        <strain evidence="4">Z6</strain>
    </source>
</reference>
<feature type="domain" description="Glycosyltransferase subfamily 4-like N-terminal" evidence="2">
    <location>
        <begin position="15"/>
        <end position="171"/>
    </location>
</feature>
<protein>
    <recommendedName>
        <fullName evidence="5">Rhamnosyl/mannosyltransferase</fullName>
    </recommendedName>
</protein>
<dbReference type="EMBL" id="LWDV01000010">
    <property type="protein sequence ID" value="OCL25565.1"/>
    <property type="molecule type" value="Genomic_DNA"/>
</dbReference>
<dbReference type="InterPro" id="IPR050194">
    <property type="entry name" value="Glycosyltransferase_grp1"/>
</dbReference>
<gene>
    <name evidence="3" type="ORF">U472_14635</name>
</gene>
<dbReference type="InterPro" id="IPR028098">
    <property type="entry name" value="Glyco_trans_4-like_N"/>
</dbReference>
<dbReference type="AlphaFoldDB" id="A0A1C0A5Z7"/>
<dbReference type="Gene3D" id="3.40.50.2000">
    <property type="entry name" value="Glycogen Phosphorylase B"/>
    <property type="match status" value="2"/>
</dbReference>
<dbReference type="RefSeq" id="WP_068719477.1">
    <property type="nucleotide sequence ID" value="NZ_LWDV01000010.1"/>
</dbReference>
<comment type="caution">
    <text evidence="3">The sequence shown here is derived from an EMBL/GenBank/DDBJ whole genome shotgun (WGS) entry which is preliminary data.</text>
</comment>
<dbReference type="Pfam" id="PF00534">
    <property type="entry name" value="Glycos_transf_1"/>
    <property type="match status" value="1"/>
</dbReference>
<dbReference type="PANTHER" id="PTHR45947:SF3">
    <property type="entry name" value="SULFOQUINOVOSYL TRANSFERASE SQD2"/>
    <property type="match status" value="1"/>
</dbReference>
<feature type="domain" description="Glycosyl transferase family 1" evidence="1">
    <location>
        <begin position="180"/>
        <end position="345"/>
    </location>
</feature>
<dbReference type="SUPFAM" id="SSF53756">
    <property type="entry name" value="UDP-Glycosyltransferase/glycogen phosphorylase"/>
    <property type="match status" value="1"/>
</dbReference>
<evidence type="ECO:0000313" key="3">
    <source>
        <dbReference type="EMBL" id="OCL25565.1"/>
    </source>
</evidence>
<dbReference type="GO" id="GO:0016757">
    <property type="term" value="F:glycosyltransferase activity"/>
    <property type="evidence" value="ECO:0007669"/>
    <property type="project" value="InterPro"/>
</dbReference>
<accession>A0A1C0A5Z7</accession>
<dbReference type="Pfam" id="PF13439">
    <property type="entry name" value="Glyco_transf_4"/>
    <property type="match status" value="1"/>
</dbReference>
<sequence length="369" mass="41895">MKVLQVNKLYYPFTGGVEQVAYDISTQLKDKVDMNVLVANDQFKKLEEEVNGIKVFRSASIGTYFSMPVAPTFPFDLRKFDSDILHFHLPFPLGVMSYLLTRTKAKTIVTWHSDIVKQKKILKLYKPFLMKFLDKVDKIVATSPNLIESSPFLQPFKEKCTVIPLGVDTEQFKIDNNIEIKVNKIKSKYDKPIIFFVGRLVYYKGVKYLVEAMQNVDAKLLIGGTGSLSDDLKALSKKYNLDDKIEFLGFVDDKDLPAYYHASDMFVLPSVAKSEAFGIVQLEAQACGKPVISTNLPTGVPYANKDKETGLVVEPKSSKQLAEAINLLLENEEIRLEYGDNAKRRVNELFTVEKMGESYFDLYQKLISE</sequence>
<evidence type="ECO:0000313" key="4">
    <source>
        <dbReference type="Proteomes" id="UP000093514"/>
    </source>
</evidence>
<dbReference type="PANTHER" id="PTHR45947">
    <property type="entry name" value="SULFOQUINOVOSYL TRANSFERASE SQD2"/>
    <property type="match status" value="1"/>
</dbReference>
<evidence type="ECO:0000259" key="1">
    <source>
        <dbReference type="Pfam" id="PF00534"/>
    </source>
</evidence>
<evidence type="ECO:0008006" key="5">
    <source>
        <dbReference type="Google" id="ProtNLM"/>
    </source>
</evidence>
<keyword evidence="4" id="KW-1185">Reference proteome</keyword>